<gene>
    <name evidence="2" type="ORF">MCOS_LOCUS1925</name>
</gene>
<sequence>MQDFGFRANWKLKYGIQLSRSSFSNCPVVLQGNTQISHHPASPFAPITRVTSCGGRTSPPAASSRSNSDVAAPVCPQVHRSASPPSDYQRVFGSATGKGLLSHQAPSTPTGGGNEEGRALYVSPYFFCDLSVGLLTT</sequence>
<evidence type="ECO:0000256" key="1">
    <source>
        <dbReference type="SAM" id="MobiDB-lite"/>
    </source>
</evidence>
<dbReference type="AlphaFoldDB" id="A0A158QT33"/>
<evidence type="ECO:0000313" key="3">
    <source>
        <dbReference type="Proteomes" id="UP000267029"/>
    </source>
</evidence>
<dbReference type="WBParaSite" id="MCOS_0000192401-mRNA-1">
    <property type="protein sequence ID" value="MCOS_0000192401-mRNA-1"/>
    <property type="gene ID" value="MCOS_0000192401"/>
</dbReference>
<accession>A0A158QT33</accession>
<evidence type="ECO:0000313" key="2">
    <source>
        <dbReference type="EMBL" id="VDD75922.1"/>
    </source>
</evidence>
<organism evidence="4">
    <name type="scientific">Mesocestoides corti</name>
    <name type="common">Flatworm</name>
    <dbReference type="NCBI Taxonomy" id="53468"/>
    <lineage>
        <taxon>Eukaryota</taxon>
        <taxon>Metazoa</taxon>
        <taxon>Spiralia</taxon>
        <taxon>Lophotrochozoa</taxon>
        <taxon>Platyhelminthes</taxon>
        <taxon>Cestoda</taxon>
        <taxon>Eucestoda</taxon>
        <taxon>Cyclophyllidea</taxon>
        <taxon>Mesocestoididae</taxon>
        <taxon>Mesocestoides</taxon>
    </lineage>
</organism>
<proteinExistence type="predicted"/>
<reference evidence="2 3" key="2">
    <citation type="submission" date="2018-10" db="EMBL/GenBank/DDBJ databases">
        <authorList>
            <consortium name="Pathogen Informatics"/>
        </authorList>
    </citation>
    <scope>NUCLEOTIDE SEQUENCE [LARGE SCALE GENOMIC DNA]</scope>
</reference>
<keyword evidence="3" id="KW-1185">Reference proteome</keyword>
<dbReference type="OrthoDB" id="10672786at2759"/>
<feature type="region of interest" description="Disordered" evidence="1">
    <location>
        <begin position="39"/>
        <end position="93"/>
    </location>
</feature>
<dbReference type="EMBL" id="UXSR01000277">
    <property type="protein sequence ID" value="VDD75922.1"/>
    <property type="molecule type" value="Genomic_DNA"/>
</dbReference>
<protein>
    <submittedName>
        <fullName evidence="2 4">Uncharacterized protein</fullName>
    </submittedName>
</protein>
<dbReference type="Proteomes" id="UP000267029">
    <property type="component" value="Unassembled WGS sequence"/>
</dbReference>
<feature type="compositionally biased region" description="Polar residues" evidence="1">
    <location>
        <begin position="49"/>
        <end position="69"/>
    </location>
</feature>
<name>A0A158QT33_MESCO</name>
<reference evidence="4" key="1">
    <citation type="submission" date="2016-04" db="UniProtKB">
        <authorList>
            <consortium name="WormBaseParasite"/>
        </authorList>
    </citation>
    <scope>IDENTIFICATION</scope>
</reference>
<evidence type="ECO:0000313" key="4">
    <source>
        <dbReference type="WBParaSite" id="MCOS_0000192401-mRNA-1"/>
    </source>
</evidence>